<dbReference type="SUPFAM" id="SSF103575">
    <property type="entry name" value="Plexin repeat"/>
    <property type="match status" value="1"/>
</dbReference>
<comment type="subcellular location">
    <subcellularLocation>
        <location evidence="1">Cell membrane</location>
        <topology evidence="1">Single-pass type I membrane protein</topology>
    </subcellularLocation>
</comment>
<dbReference type="GO" id="GO:0030334">
    <property type="term" value="P:regulation of cell migration"/>
    <property type="evidence" value="ECO:0007669"/>
    <property type="project" value="TreeGrafter"/>
</dbReference>
<dbReference type="SUPFAM" id="SSF81296">
    <property type="entry name" value="E set domains"/>
    <property type="match status" value="2"/>
</dbReference>
<evidence type="ECO:0000256" key="9">
    <source>
        <dbReference type="ARBA" id="ARBA00023054"/>
    </source>
</evidence>
<evidence type="ECO:0000256" key="1">
    <source>
        <dbReference type="ARBA" id="ARBA00004251"/>
    </source>
</evidence>
<dbReference type="Ensembl" id="ENSCPBT00000014851.1">
    <property type="protein sequence ID" value="ENSCPBP00000012475.1"/>
    <property type="gene ID" value="ENSCPBG00000009306.1"/>
</dbReference>
<evidence type="ECO:0000256" key="17">
    <source>
        <dbReference type="SAM" id="Phobius"/>
    </source>
</evidence>
<dbReference type="Pfam" id="PF24317">
    <property type="entry name" value="PSI_Plexin-B"/>
    <property type="match status" value="1"/>
</dbReference>
<dbReference type="GO" id="GO:0017154">
    <property type="term" value="F:semaphorin receptor activity"/>
    <property type="evidence" value="ECO:0007669"/>
    <property type="project" value="InterPro"/>
</dbReference>
<dbReference type="GO" id="GO:0005886">
    <property type="term" value="C:plasma membrane"/>
    <property type="evidence" value="ECO:0007669"/>
    <property type="project" value="UniProtKB-SubCell"/>
</dbReference>
<reference evidence="19" key="2">
    <citation type="submission" date="2025-09" db="UniProtKB">
        <authorList>
            <consortium name="Ensembl"/>
        </authorList>
    </citation>
    <scope>IDENTIFICATION</scope>
</reference>
<evidence type="ECO:0000256" key="6">
    <source>
        <dbReference type="ARBA" id="ARBA00022729"/>
    </source>
</evidence>
<comment type="function">
    <text evidence="14">Receptor for SEMA4D. Plays a role in GABAergic synapse development. Mediates SEMA4A- and SEMA4D-dependent inhibitory synapse development. Plays a role in RHOA activation and subsequent changes of the actin cytoskeleton. Plays a role in axon guidance, invasive growth and cell migration.</text>
</comment>
<accession>A0A8C3FR47</accession>
<evidence type="ECO:0000256" key="14">
    <source>
        <dbReference type="ARBA" id="ARBA00057668"/>
    </source>
</evidence>
<evidence type="ECO:0000256" key="11">
    <source>
        <dbReference type="ARBA" id="ARBA00023157"/>
    </source>
</evidence>
<reference evidence="19" key="1">
    <citation type="submission" date="2025-08" db="UniProtKB">
        <authorList>
            <consortium name="Ensembl"/>
        </authorList>
    </citation>
    <scope>IDENTIFICATION</scope>
</reference>
<comment type="similarity">
    <text evidence="2">Belongs to the plexin family.</text>
</comment>
<dbReference type="FunFam" id="2.60.40.10:FF:000705">
    <property type="entry name" value="Plexin B1"/>
    <property type="match status" value="1"/>
</dbReference>
<dbReference type="PROSITE" id="PS51004">
    <property type="entry name" value="SEMA"/>
    <property type="match status" value="1"/>
</dbReference>
<dbReference type="Pfam" id="PF08337">
    <property type="entry name" value="Plexin_cytopl"/>
    <property type="match status" value="1"/>
</dbReference>
<keyword evidence="12" id="KW-0675">Receptor</keyword>
<keyword evidence="6" id="KW-0732">Signal</keyword>
<dbReference type="GO" id="GO:0008360">
    <property type="term" value="P:regulation of cell shape"/>
    <property type="evidence" value="ECO:0007669"/>
    <property type="project" value="TreeGrafter"/>
</dbReference>
<keyword evidence="13" id="KW-0325">Glycoprotein</keyword>
<dbReference type="InterPro" id="IPR013783">
    <property type="entry name" value="Ig-like_fold"/>
</dbReference>
<dbReference type="Pfam" id="PF20170">
    <property type="entry name" value="Plexin_RBD"/>
    <property type="match status" value="1"/>
</dbReference>
<dbReference type="PANTHER" id="PTHR22625:SF36">
    <property type="entry name" value="PLEXIN-B1"/>
    <property type="match status" value="1"/>
</dbReference>
<evidence type="ECO:0000256" key="2">
    <source>
        <dbReference type="ARBA" id="ARBA00010297"/>
    </source>
</evidence>
<dbReference type="InterPro" id="IPR016201">
    <property type="entry name" value="PSI"/>
</dbReference>
<proteinExistence type="inferred from homology"/>
<gene>
    <name evidence="19" type="primary">PLXNB1</name>
</gene>
<evidence type="ECO:0000256" key="7">
    <source>
        <dbReference type="ARBA" id="ARBA00022737"/>
    </source>
</evidence>
<name>A0A8C3FR47_CHRPI</name>
<dbReference type="InterPro" id="IPR008936">
    <property type="entry name" value="Rho_GTPase_activation_prot"/>
</dbReference>
<keyword evidence="3" id="KW-1003">Cell membrane</keyword>
<dbReference type="InterPro" id="IPR014756">
    <property type="entry name" value="Ig_E-set"/>
</dbReference>
<evidence type="ECO:0000259" key="18">
    <source>
        <dbReference type="PROSITE" id="PS51004"/>
    </source>
</evidence>
<dbReference type="InterPro" id="IPR002909">
    <property type="entry name" value="IPT_dom"/>
</dbReference>
<dbReference type="FunFam" id="1.10.506.10:FF:000012">
    <property type="entry name" value="Plexin B1"/>
    <property type="match status" value="1"/>
</dbReference>
<dbReference type="FunFam" id="1.10.506.10:FF:000010">
    <property type="entry name" value="Plexin B1"/>
    <property type="match status" value="1"/>
</dbReference>
<protein>
    <recommendedName>
        <fullName evidence="15">Plexin-B1</fullName>
    </recommendedName>
</protein>
<dbReference type="Gene3D" id="2.130.10.10">
    <property type="entry name" value="YVTN repeat-like/Quinoprotein amine dehydrogenase"/>
    <property type="match status" value="1"/>
</dbReference>
<evidence type="ECO:0000256" key="13">
    <source>
        <dbReference type="ARBA" id="ARBA00023180"/>
    </source>
</evidence>
<evidence type="ECO:0000256" key="3">
    <source>
        <dbReference type="ARBA" id="ARBA00022475"/>
    </source>
</evidence>
<dbReference type="Pfam" id="PF01437">
    <property type="entry name" value="PSI"/>
    <property type="match status" value="1"/>
</dbReference>
<keyword evidence="9" id="KW-0175">Coiled coil</keyword>
<dbReference type="SMART" id="SM00630">
    <property type="entry name" value="Sema"/>
    <property type="match status" value="1"/>
</dbReference>
<dbReference type="InterPro" id="IPR036352">
    <property type="entry name" value="Semap_dom_sf"/>
</dbReference>
<evidence type="ECO:0000256" key="16">
    <source>
        <dbReference type="PROSITE-ProRule" id="PRU00352"/>
    </source>
</evidence>
<dbReference type="SMART" id="SM00429">
    <property type="entry name" value="IPT"/>
    <property type="match status" value="2"/>
</dbReference>
<evidence type="ECO:0000313" key="20">
    <source>
        <dbReference type="Proteomes" id="UP000694380"/>
    </source>
</evidence>
<evidence type="ECO:0000256" key="8">
    <source>
        <dbReference type="ARBA" id="ARBA00022989"/>
    </source>
</evidence>
<dbReference type="FunFam" id="2.130.10.10:FF:000126">
    <property type="entry name" value="Plexin B1"/>
    <property type="match status" value="1"/>
</dbReference>
<evidence type="ECO:0000256" key="12">
    <source>
        <dbReference type="ARBA" id="ARBA00023170"/>
    </source>
</evidence>
<dbReference type="GO" id="GO:0002116">
    <property type="term" value="C:semaphorin receptor complex"/>
    <property type="evidence" value="ECO:0007669"/>
    <property type="project" value="TreeGrafter"/>
</dbReference>
<dbReference type="SUPFAM" id="SSF101912">
    <property type="entry name" value="Sema domain"/>
    <property type="match status" value="1"/>
</dbReference>
<dbReference type="GO" id="GO:0050772">
    <property type="term" value="P:positive regulation of axonogenesis"/>
    <property type="evidence" value="ECO:0007669"/>
    <property type="project" value="TreeGrafter"/>
</dbReference>
<dbReference type="Gene3D" id="1.10.506.10">
    <property type="entry name" value="GTPase Activation - p120gap, domain 1"/>
    <property type="match status" value="1"/>
</dbReference>
<dbReference type="Gene3D" id="3.10.20.90">
    <property type="entry name" value="Phosphatidylinositol 3-kinase Catalytic Subunit, Chain A, domain 1"/>
    <property type="match status" value="1"/>
</dbReference>
<dbReference type="Pfam" id="PF01403">
    <property type="entry name" value="Sema"/>
    <property type="match status" value="1"/>
</dbReference>
<dbReference type="Pfam" id="PF24479">
    <property type="entry name" value="PSI_PlexinA-B"/>
    <property type="match status" value="1"/>
</dbReference>
<keyword evidence="10 17" id="KW-0472">Membrane</keyword>
<evidence type="ECO:0000256" key="15">
    <source>
        <dbReference type="ARBA" id="ARBA00070678"/>
    </source>
</evidence>
<feature type="transmembrane region" description="Helical" evidence="17">
    <location>
        <begin position="1100"/>
        <end position="1120"/>
    </location>
</feature>
<keyword evidence="7" id="KW-0677">Repeat</keyword>
<evidence type="ECO:0000256" key="4">
    <source>
        <dbReference type="ARBA" id="ARBA00022553"/>
    </source>
</evidence>
<dbReference type="OMA" id="SPGDHEC"/>
<dbReference type="CDD" id="cd12793">
    <property type="entry name" value="RasGAP_plexin_B1"/>
    <property type="match status" value="1"/>
</dbReference>
<keyword evidence="5 17" id="KW-0812">Transmembrane</keyword>
<keyword evidence="11" id="KW-1015">Disulfide bond</keyword>
<keyword evidence="8 17" id="KW-1133">Transmembrane helix</keyword>
<dbReference type="InterPro" id="IPR001627">
    <property type="entry name" value="Semap_dom"/>
</dbReference>
<dbReference type="InterPro" id="IPR057533">
    <property type="entry name" value="PSI_Plexin-B"/>
</dbReference>
<dbReference type="Pfam" id="PF01833">
    <property type="entry name" value="TIG"/>
    <property type="match status" value="3"/>
</dbReference>
<dbReference type="InterPro" id="IPR015943">
    <property type="entry name" value="WD40/YVTN_repeat-like_dom_sf"/>
</dbReference>
<organism evidence="19 20">
    <name type="scientific">Chrysemys picta bellii</name>
    <name type="common">Western painted turtle</name>
    <name type="synonym">Emys bellii</name>
    <dbReference type="NCBI Taxonomy" id="8478"/>
    <lineage>
        <taxon>Eukaryota</taxon>
        <taxon>Metazoa</taxon>
        <taxon>Chordata</taxon>
        <taxon>Craniata</taxon>
        <taxon>Vertebrata</taxon>
        <taxon>Euteleostomi</taxon>
        <taxon>Archelosauria</taxon>
        <taxon>Testudinata</taxon>
        <taxon>Testudines</taxon>
        <taxon>Cryptodira</taxon>
        <taxon>Durocryptodira</taxon>
        <taxon>Testudinoidea</taxon>
        <taxon>Emydidae</taxon>
        <taxon>Chrysemys</taxon>
    </lineage>
</organism>
<dbReference type="InterPro" id="IPR046800">
    <property type="entry name" value="Plexin_RBD"/>
</dbReference>
<dbReference type="Proteomes" id="UP000694380">
    <property type="component" value="Unplaced"/>
</dbReference>
<keyword evidence="4" id="KW-0597">Phosphoprotein</keyword>
<dbReference type="PANTHER" id="PTHR22625">
    <property type="entry name" value="PLEXIN"/>
    <property type="match status" value="1"/>
</dbReference>
<comment type="caution">
    <text evidence="16">Lacks conserved residue(s) required for the propagation of feature annotation.</text>
</comment>
<dbReference type="InterPro" id="IPR031148">
    <property type="entry name" value="Plexin"/>
</dbReference>
<sequence>PPGSFLQNCHLASWSPSLIPRGLQYVTFSHNTTKFLHLTIDSESGTLYLGATNFLFQLTSDLMMESAVQTGPVLDSKDCLPPVSKLECPQAHNTDNHNKLLLVNSVQEELIVCGSVHQGICEKRSLRSIDHVLFRPESPGDTQYVAANDPNITTVGLVGHSKDDVPLLFVGRGYTSRGVGGGIPPITTRNLRAHGGDMQGADSHSIFSYEETAKLAVGRLSEYNHHFIKSFTHRSSVYFLFYRRDLKSQSREYKTYISRICLDDSHYYSYVELPLLCRSKEKTYSLLQAAYVTQPEVLFTAFSAWQASSGRPSEESALCVYSMEEVDQLITQTRDVCYTKDGKSEKGIEVAYIEYDVSSNCVQLPADTLDAYPCGSDHTPSPMASRVPLETAPILEEPEARLTAVAVNVEDGHTIAFLGDSRGQLHKVGVDANTYASLVIHLNSMVSGDLLFDQSQQHLYVMTQPMVPIVECSQYLDCESCLTLKDPYCGWCVLQGRCSRRSECSRSIVSEQWLWSFNSTQQCLSIQSLNPANISREEKRNVSSDIVLGKHTPVIKWWLSPFMFADGRPPSILVILEVQYLFPFSEHITIKLVVHFHNVFIASVDFSFYDCAAVALQWKSAPCQGCVSSHWGCNWCIHQHLCTHKATCEEGTIIYNERVCLMHRSHLQRMPLKSRKIMFLLRLRWQPSCCCGLRVCPFECHSSAVTLYNCSMGHSDCSRCQTADSKYNCVWCGGERPSCIFRGSCTEEIADICPAPLIYSVYPLSGPVEGGTRLTIAGSNLGQKHQDIAETVTVAGIPCAVDSICETPTGNETLGFPLVFLIHSFLSFLSIQNPDLKSVAPSQGPKAGGTCLTLLGSKLLTGRPSEISVLIGDLPCHILSEMQENQLQCQTSPSNMSVELPVTIKYGHTERRLEGFLFKYTLDPNITFAEPFEELCLINSSYLVLCKTPAINLLLRIVQVKLEFILDNLSFDFKSLHPTPFSYEVNPILKPLNAEDPAKPYRHKPGSVISVEGENLDLAISKEEVVAMIGEGVCVVKTLTRNHLYCEPPSEQPAPRHRTKLEGTDSLPEFTVQMGNLNFLLGRVQYDTESQLTFPLEAQIGLGVGASFVALIVLIIVFIYRRKSKQALRDYKKVQIQLENLETSVRDRCKKEFTDLMTEMMDLTSDLVGTGIPFLDYRSYAERIFFPGHRESPLQRGLDMPECRRQTVEQGLVQLSNLLNSKLFLTKFIHTLEIQRTFSPRDRAYVASLLTVSLHGKLEYFTDILKTLLNDLVEQYVAKNPKLMLRRTETVVEKLLTNWMSICLYAFDSVGEPLYMLFRGIKHQVDKGPVDWVTGKAKYTLNDNRLLREDLEYRTLTLNALTQTEATVGEAEDSQGVSVKVLDCDTITQVKEKILDQIYKATPYCHRPDPDSLDLEWRSGLAGHLILSDEDVTSVIQGTWKRLNTLQHYKVPDGATVALVPHFSSIYVSETPMLEDADEGGIKLWHLVKPTEEPELPKHRRGSLRDRERAKAIPEIYLTRLLSMKGTLQKFVDDLFQVILSTSRPVPLAVKYFFDLLDDQAMHHGILDPETIHIWKTNSLPLRFWINIIKNPQFVFDVQTSDNVDAVLLVIAQTFMDSCTIADHKLGRDSPINKLLYARDIPRYKQMVERYYADIRQTISASDQEMNSALAELSRNYSGELNSVVALHELYKYINKYYDQIITALEEDPTAQKMQLGYRLQQIAAAVENKVTDL</sequence>
<dbReference type="GeneTree" id="ENSGT01150000286928"/>
<dbReference type="Gene3D" id="2.60.40.10">
    <property type="entry name" value="Immunoglobulins"/>
    <property type="match status" value="2"/>
</dbReference>
<dbReference type="SMART" id="SM00423">
    <property type="entry name" value="PSI"/>
    <property type="match status" value="3"/>
</dbReference>
<dbReference type="SUPFAM" id="SSF48350">
    <property type="entry name" value="GTPase activation domain, GAP"/>
    <property type="match status" value="1"/>
</dbReference>
<dbReference type="InterPro" id="IPR002165">
    <property type="entry name" value="Plexin_repeat"/>
</dbReference>
<dbReference type="InterPro" id="IPR013548">
    <property type="entry name" value="Plexin_cytoplasmic_RasGAP_dom"/>
</dbReference>
<feature type="domain" description="Sema" evidence="18">
    <location>
        <begin position="9"/>
        <end position="472"/>
    </location>
</feature>
<dbReference type="Gene3D" id="3.30.1680.10">
    <property type="entry name" value="ligand-binding face of the semaphorins, domain 2"/>
    <property type="match status" value="1"/>
</dbReference>
<dbReference type="GO" id="GO:0007162">
    <property type="term" value="P:negative regulation of cell adhesion"/>
    <property type="evidence" value="ECO:0007669"/>
    <property type="project" value="TreeGrafter"/>
</dbReference>
<evidence type="ECO:0000256" key="5">
    <source>
        <dbReference type="ARBA" id="ARBA00022692"/>
    </source>
</evidence>
<evidence type="ECO:0000256" key="10">
    <source>
        <dbReference type="ARBA" id="ARBA00023136"/>
    </source>
</evidence>
<keyword evidence="20" id="KW-1185">Reference proteome</keyword>
<evidence type="ECO:0000313" key="19">
    <source>
        <dbReference type="Ensembl" id="ENSCPBP00000012475.1"/>
    </source>
</evidence>